<keyword evidence="4" id="KW-0808">Transferase</keyword>
<dbReference type="EMBL" id="CAMXCT030001412">
    <property type="protein sequence ID" value="CAL4777169.1"/>
    <property type="molecule type" value="Genomic_DNA"/>
</dbReference>
<feature type="coiled-coil region" evidence="1">
    <location>
        <begin position="456"/>
        <end position="490"/>
    </location>
</feature>
<dbReference type="GO" id="GO:0016301">
    <property type="term" value="F:kinase activity"/>
    <property type="evidence" value="ECO:0007669"/>
    <property type="project" value="UniProtKB-KW"/>
</dbReference>
<keyword evidence="4" id="KW-0418">Kinase</keyword>
<dbReference type="EMBL" id="CAMXCT020001412">
    <property type="protein sequence ID" value="CAL1143232.1"/>
    <property type="molecule type" value="Genomic_DNA"/>
</dbReference>
<accession>A0A9P1FXI0</accession>
<dbReference type="AlphaFoldDB" id="A0A9P1FXI0"/>
<dbReference type="EMBL" id="CAMXCT010001412">
    <property type="protein sequence ID" value="CAI3989857.1"/>
    <property type="molecule type" value="Genomic_DNA"/>
</dbReference>
<keyword evidence="1" id="KW-0175">Coiled coil</keyword>
<proteinExistence type="predicted"/>
<reference evidence="2" key="1">
    <citation type="submission" date="2022-10" db="EMBL/GenBank/DDBJ databases">
        <authorList>
            <person name="Chen Y."/>
            <person name="Dougan E. K."/>
            <person name="Chan C."/>
            <person name="Rhodes N."/>
            <person name="Thang M."/>
        </authorList>
    </citation>
    <scope>NUCLEOTIDE SEQUENCE</scope>
</reference>
<keyword evidence="5" id="KW-1185">Reference proteome</keyword>
<feature type="coiled-coil region" evidence="1">
    <location>
        <begin position="197"/>
        <end position="228"/>
    </location>
</feature>
<protein>
    <submittedName>
        <fullName evidence="4">Protein kinase domain-containing protein</fullName>
    </submittedName>
</protein>
<organism evidence="2">
    <name type="scientific">Cladocopium goreaui</name>
    <dbReference type="NCBI Taxonomy" id="2562237"/>
    <lineage>
        <taxon>Eukaryota</taxon>
        <taxon>Sar</taxon>
        <taxon>Alveolata</taxon>
        <taxon>Dinophyceae</taxon>
        <taxon>Suessiales</taxon>
        <taxon>Symbiodiniaceae</taxon>
        <taxon>Cladocopium</taxon>
    </lineage>
</organism>
<evidence type="ECO:0000313" key="3">
    <source>
        <dbReference type="EMBL" id="CAL1143232.1"/>
    </source>
</evidence>
<reference evidence="3" key="2">
    <citation type="submission" date="2024-04" db="EMBL/GenBank/DDBJ databases">
        <authorList>
            <person name="Chen Y."/>
            <person name="Shah S."/>
            <person name="Dougan E. K."/>
            <person name="Thang M."/>
            <person name="Chan C."/>
        </authorList>
    </citation>
    <scope>NUCLEOTIDE SEQUENCE [LARGE SCALE GENOMIC DNA]</scope>
</reference>
<dbReference type="OrthoDB" id="443635at2759"/>
<evidence type="ECO:0000313" key="4">
    <source>
        <dbReference type="EMBL" id="CAL4777169.1"/>
    </source>
</evidence>
<evidence type="ECO:0000256" key="1">
    <source>
        <dbReference type="SAM" id="Coils"/>
    </source>
</evidence>
<sequence>MLFYAQHKAIFSDVGMAELGVQHHQFLPCDRKTYSISLGVGNDRGPGDWLSWASYADGFPCQSAGAGHPSLVPSGLERAVPQSARQAELDEEIRGLRCKLLCHPLAPEPCTAYGVEDGVTLDFVAPAFQAAGEALRILGVLSTVGFIIVQIVEIATQQHCHTPFCVGQLVSGILIIPSLYDFFKFIGTYDESLQEHKQRAEDEVHGLIESINQQVAEMQDVAAKLTESATDFAFRSFDTSREGFEKFILDLKLYYSELYVQEHMLEELRQFMLKWLIVFSQSLLDPDTNPLLKGIEEEFRRCTTLDDLCDKVTGRLSRLKVSTRLNLMAPADSYVLNNHNPAIEDVERASQTSQTSQSGTVPTSKCGVSWFRCGCSGRFGRQVSRTRDGNYSREWPLTIAFCCGSITILSRRHLSHLLYFVIDVILIIYEILTHSQVYAMACVAANAVCVISTLACFEQIDEIAQLQRRIHKYQQRKDQVQERHREAKENWAKVQQLHDLWNYRTQPFLTIMGKIHRALDDKDREYARALELARRRGEIIDDTDEERLEWIRRANQSLECLDQKLGSIQNWTKEGNAPLSKEWKETIGRQLREAERQTEINELVQVLPILTKDLRQIQDGIGRGPLKDSEICQKSSRAQDRFETY</sequence>
<evidence type="ECO:0000313" key="5">
    <source>
        <dbReference type="Proteomes" id="UP001152797"/>
    </source>
</evidence>
<evidence type="ECO:0000313" key="2">
    <source>
        <dbReference type="EMBL" id="CAI3989857.1"/>
    </source>
</evidence>
<dbReference type="Proteomes" id="UP001152797">
    <property type="component" value="Unassembled WGS sequence"/>
</dbReference>
<gene>
    <name evidence="2" type="ORF">C1SCF055_LOCUS16891</name>
</gene>
<comment type="caution">
    <text evidence="2">The sequence shown here is derived from an EMBL/GenBank/DDBJ whole genome shotgun (WGS) entry which is preliminary data.</text>
</comment>
<name>A0A9P1FXI0_9DINO</name>